<dbReference type="AlphaFoldDB" id="A0A5J4PLG1"/>
<name>A0A5J4PLG1_9ZZZZ</name>
<feature type="non-terminal residue" evidence="1">
    <location>
        <position position="1"/>
    </location>
</feature>
<evidence type="ECO:0000313" key="1">
    <source>
        <dbReference type="EMBL" id="KAA6309701.1"/>
    </source>
</evidence>
<sequence>FFVYSNYKCDFVFDIIEKSSGTPKEEILENTSLIPEGYKRFG</sequence>
<protein>
    <submittedName>
        <fullName evidence="1">Uncharacterized protein</fullName>
    </submittedName>
</protein>
<proteinExistence type="predicted"/>
<comment type="caution">
    <text evidence="1">The sequence shown here is derived from an EMBL/GenBank/DDBJ whole genome shotgun (WGS) entry which is preliminary data.</text>
</comment>
<dbReference type="EMBL" id="SNRY01007814">
    <property type="protein sequence ID" value="KAA6309701.1"/>
    <property type="molecule type" value="Genomic_DNA"/>
</dbReference>
<organism evidence="1">
    <name type="scientific">termite gut metagenome</name>
    <dbReference type="NCBI Taxonomy" id="433724"/>
    <lineage>
        <taxon>unclassified sequences</taxon>
        <taxon>metagenomes</taxon>
        <taxon>organismal metagenomes</taxon>
    </lineage>
</organism>
<accession>A0A5J4PLG1</accession>
<reference evidence="1" key="1">
    <citation type="submission" date="2019-03" db="EMBL/GenBank/DDBJ databases">
        <title>Single cell metagenomics reveals metabolic interactions within the superorganism composed of flagellate Streblomastix strix and complex community of Bacteroidetes bacteria on its surface.</title>
        <authorList>
            <person name="Treitli S.C."/>
            <person name="Kolisko M."/>
            <person name="Husnik F."/>
            <person name="Keeling P."/>
            <person name="Hampl V."/>
        </authorList>
    </citation>
    <scope>NUCLEOTIDE SEQUENCE</scope>
    <source>
        <strain evidence="1">STM</strain>
    </source>
</reference>
<gene>
    <name evidence="1" type="ORF">EZS27_038860</name>
</gene>